<evidence type="ECO:0000256" key="9">
    <source>
        <dbReference type="RuleBase" id="RU362079"/>
    </source>
</evidence>
<evidence type="ECO:0000256" key="8">
    <source>
        <dbReference type="ARBA" id="ARBA00022909"/>
    </source>
</evidence>
<dbReference type="InterPro" id="IPR006156">
    <property type="entry name" value="Dihydroneopterin_aldolase"/>
</dbReference>
<feature type="compositionally biased region" description="Polar residues" evidence="10">
    <location>
        <begin position="877"/>
        <end position="900"/>
    </location>
</feature>
<dbReference type="Proteomes" id="UP001597479">
    <property type="component" value="Unassembled WGS sequence"/>
</dbReference>
<dbReference type="SUPFAM" id="SSF55620">
    <property type="entry name" value="Tetrahydrobiopterin biosynthesis enzymes-like"/>
    <property type="match status" value="1"/>
</dbReference>
<keyword evidence="6" id="KW-0418">Kinase</keyword>
<reference evidence="13" key="1">
    <citation type="journal article" date="2019" name="Int. J. Syst. Evol. Microbiol.">
        <title>The Global Catalogue of Microorganisms (GCM) 10K type strain sequencing project: providing services to taxonomists for standard genome sequencing and annotation.</title>
        <authorList>
            <consortium name="The Broad Institute Genomics Platform"/>
            <consortium name="The Broad Institute Genome Sequencing Center for Infectious Disease"/>
            <person name="Wu L."/>
            <person name="Ma J."/>
        </authorList>
    </citation>
    <scope>NUCLEOTIDE SEQUENCE [LARGE SCALE GENOMIC DNA]</scope>
    <source>
        <strain evidence="13">CCM 7044</strain>
    </source>
</reference>
<dbReference type="InterPro" id="IPR006157">
    <property type="entry name" value="FolB_dom"/>
</dbReference>
<feature type="compositionally biased region" description="Pro residues" evidence="10">
    <location>
        <begin position="696"/>
        <end position="706"/>
    </location>
</feature>
<feature type="region of interest" description="Disordered" evidence="10">
    <location>
        <begin position="660"/>
        <end position="948"/>
    </location>
</feature>
<feature type="compositionally biased region" description="Low complexity" evidence="10">
    <location>
        <begin position="445"/>
        <end position="472"/>
    </location>
</feature>
<keyword evidence="8 9" id="KW-0289">Folate biosynthesis</keyword>
<evidence type="ECO:0000256" key="4">
    <source>
        <dbReference type="ARBA" id="ARBA00022679"/>
    </source>
</evidence>
<comment type="catalytic activity">
    <reaction evidence="9">
        <text>7,8-dihydroneopterin = 6-hydroxymethyl-7,8-dihydropterin + glycolaldehyde</text>
        <dbReference type="Rhea" id="RHEA:10540"/>
        <dbReference type="ChEBI" id="CHEBI:17001"/>
        <dbReference type="ChEBI" id="CHEBI:17071"/>
        <dbReference type="ChEBI" id="CHEBI:44841"/>
        <dbReference type="EC" id="4.1.2.25"/>
    </reaction>
</comment>
<dbReference type="SMART" id="SM00905">
    <property type="entry name" value="FolB"/>
    <property type="match status" value="1"/>
</dbReference>
<evidence type="ECO:0000313" key="13">
    <source>
        <dbReference type="Proteomes" id="UP001597479"/>
    </source>
</evidence>
<feature type="compositionally biased region" description="Low complexity" evidence="10">
    <location>
        <begin position="393"/>
        <end position="417"/>
    </location>
</feature>
<evidence type="ECO:0000259" key="11">
    <source>
        <dbReference type="PROSITE" id="PS00794"/>
    </source>
</evidence>
<comment type="pathway">
    <text evidence="2">Cofactor biosynthesis; tetrahydrofolate biosynthesis; 2-amino-4-hydroxy-6-hydroxymethyl-7,8-dihydropteridine diphosphate from 7,8-dihydroneopterin triphosphate: step 4/4.</text>
</comment>
<feature type="region of interest" description="Disordered" evidence="10">
    <location>
        <begin position="298"/>
        <end position="480"/>
    </location>
</feature>
<feature type="compositionally biased region" description="Polar residues" evidence="10">
    <location>
        <begin position="738"/>
        <end position="748"/>
    </location>
</feature>
<accession>A0ABW5VPM8</accession>
<dbReference type="EC" id="2.7.6.3" evidence="9"/>
<name>A0ABW5VPM8_9MICO</name>
<dbReference type="EC" id="4.1.2.25" evidence="9"/>
<comment type="similarity">
    <text evidence="3">In the N-terminal section; belongs to the DHNA family.</text>
</comment>
<evidence type="ECO:0000313" key="12">
    <source>
        <dbReference type="EMBL" id="MFD2793614.1"/>
    </source>
</evidence>
<gene>
    <name evidence="12" type="primary">folK</name>
    <name evidence="12" type="ORF">ACFS27_08635</name>
</gene>
<dbReference type="GO" id="GO:0003848">
    <property type="term" value="F:2-amino-4-hydroxy-6-hydroxymethyldihydropteridine diphosphokinase activity"/>
    <property type="evidence" value="ECO:0007669"/>
    <property type="project" value="UniProtKB-EC"/>
</dbReference>
<evidence type="ECO:0000256" key="3">
    <source>
        <dbReference type="ARBA" id="ARBA00009640"/>
    </source>
</evidence>
<comment type="pathway">
    <text evidence="9">Cofactor biosynthesis; tetrahydrofolate biosynthesis; 2-amino-4-hydroxy-6-hydroxymethyl-7,8-dihydropteridine diphosphate from 7,8-dihydroneopterin triphosphate: step 3/4.</text>
</comment>
<keyword evidence="4 12" id="KW-0808">Transferase</keyword>
<dbReference type="EMBL" id="JBHUOG010000001">
    <property type="protein sequence ID" value="MFD2793614.1"/>
    <property type="molecule type" value="Genomic_DNA"/>
</dbReference>
<feature type="compositionally biased region" description="Basic and acidic residues" evidence="10">
    <location>
        <begin position="817"/>
        <end position="827"/>
    </location>
</feature>
<feature type="compositionally biased region" description="Low complexity" evidence="10">
    <location>
        <begin position="355"/>
        <end position="367"/>
    </location>
</feature>
<dbReference type="Gene3D" id="3.30.70.560">
    <property type="entry name" value="7,8-Dihydro-6-hydroxymethylpterin-pyrophosphokinase HPPK"/>
    <property type="match status" value="1"/>
</dbReference>
<comment type="caution">
    <text evidence="12">The sequence shown here is derived from an EMBL/GenBank/DDBJ whole genome shotgun (WGS) entry which is preliminary data.</text>
</comment>
<feature type="compositionally biased region" description="Low complexity" evidence="10">
    <location>
        <begin position="806"/>
        <end position="815"/>
    </location>
</feature>
<evidence type="ECO:0000256" key="5">
    <source>
        <dbReference type="ARBA" id="ARBA00022741"/>
    </source>
</evidence>
<dbReference type="PANTHER" id="PTHR43071:SF1">
    <property type="entry name" value="2-AMINO-4-HYDROXY-6-HYDROXYMETHYLDIHYDROPTERIDINE PYROPHOSPHOKINASE"/>
    <property type="match status" value="1"/>
</dbReference>
<dbReference type="CDD" id="cd00534">
    <property type="entry name" value="DHNA_DHNTPE"/>
    <property type="match status" value="1"/>
</dbReference>
<proteinExistence type="inferred from homology"/>
<feature type="domain" description="7,8-dihydro-6-hydroxymethylpterin-pyrophosphokinase" evidence="11">
    <location>
        <begin position="581"/>
        <end position="592"/>
    </location>
</feature>
<dbReference type="NCBIfam" id="TIGR00525">
    <property type="entry name" value="folB"/>
    <property type="match status" value="1"/>
</dbReference>
<evidence type="ECO:0000256" key="6">
    <source>
        <dbReference type="ARBA" id="ARBA00022777"/>
    </source>
</evidence>
<evidence type="ECO:0000256" key="7">
    <source>
        <dbReference type="ARBA" id="ARBA00022840"/>
    </source>
</evidence>
<dbReference type="InterPro" id="IPR035907">
    <property type="entry name" value="Hppk_sf"/>
</dbReference>
<dbReference type="Pfam" id="PF02152">
    <property type="entry name" value="FolB"/>
    <property type="match status" value="1"/>
</dbReference>
<dbReference type="Gene3D" id="3.30.1130.10">
    <property type="match status" value="1"/>
</dbReference>
<protein>
    <recommendedName>
        <fullName evidence="9">Bifunctional folate synthesis protein</fullName>
    </recommendedName>
    <domain>
        <recommendedName>
            <fullName evidence="9">Dihydroneopterin aldolase</fullName>
            <shortName evidence="9">DHNA</shortName>
            <ecNumber evidence="9">4.1.2.25</ecNumber>
        </recommendedName>
        <alternativeName>
            <fullName evidence="9">7,8-dihydroneopterin aldolase</fullName>
        </alternativeName>
    </domain>
    <domain>
        <recommendedName>
            <fullName evidence="9">2-amino-4-hydroxy-6-hydroxymethyldihydropteridine pyrophosphokinase</fullName>
            <ecNumber evidence="9">2.7.6.3</ecNumber>
        </recommendedName>
        <alternativeName>
            <fullName evidence="9">6-hydroxymethyl-7,8-dihydropterin pyrophosphokinase</fullName>
            <shortName evidence="9">PPPK</shortName>
        </alternativeName>
        <alternativeName>
            <fullName evidence="9">7,8-dihydro-6-hydroxymethylpterin pyrophosphokinase</fullName>
            <shortName evidence="9">HPPK</shortName>
        </alternativeName>
    </domain>
</protein>
<comment type="function">
    <text evidence="9">Catalyzes the conversion of 7,8-dihydroneopterin to 6-hydroxymethyl-7,8-dihydropterin.</text>
</comment>
<feature type="compositionally biased region" description="Basic and acidic residues" evidence="10">
    <location>
        <begin position="305"/>
        <end position="323"/>
    </location>
</feature>
<dbReference type="NCBIfam" id="TIGR01498">
    <property type="entry name" value="folK"/>
    <property type="match status" value="1"/>
</dbReference>
<keyword evidence="5" id="KW-0547">Nucleotide-binding</keyword>
<keyword evidence="13" id="KW-1185">Reference proteome</keyword>
<organism evidence="12 13">
    <name type="scientific">Promicromonospora vindobonensis</name>
    <dbReference type="NCBI Taxonomy" id="195748"/>
    <lineage>
        <taxon>Bacteria</taxon>
        <taxon>Bacillati</taxon>
        <taxon>Actinomycetota</taxon>
        <taxon>Actinomycetes</taxon>
        <taxon>Micrococcales</taxon>
        <taxon>Promicromonosporaceae</taxon>
        <taxon>Promicromonospora</taxon>
    </lineage>
</organism>
<dbReference type="SUPFAM" id="SSF55083">
    <property type="entry name" value="6-hydroxymethyl-7,8-dihydropterin pyrophosphokinase, HPPK"/>
    <property type="match status" value="1"/>
</dbReference>
<evidence type="ECO:0000256" key="10">
    <source>
        <dbReference type="SAM" id="MobiDB-lite"/>
    </source>
</evidence>
<evidence type="ECO:0000256" key="1">
    <source>
        <dbReference type="ARBA" id="ARBA00000198"/>
    </source>
</evidence>
<keyword evidence="7" id="KW-0067">ATP-binding</keyword>
<dbReference type="PROSITE" id="PS00794">
    <property type="entry name" value="HPPK"/>
    <property type="match status" value="1"/>
</dbReference>
<comment type="similarity">
    <text evidence="9">Belongs to the DHNA family.</text>
</comment>
<feature type="compositionally biased region" description="Polar residues" evidence="10">
    <location>
        <begin position="772"/>
        <end position="782"/>
    </location>
</feature>
<dbReference type="NCBIfam" id="TIGR00526">
    <property type="entry name" value="folB_dom"/>
    <property type="match status" value="1"/>
</dbReference>
<dbReference type="InterPro" id="IPR043133">
    <property type="entry name" value="GTP-CH-I_C/QueF"/>
</dbReference>
<dbReference type="CDD" id="cd00483">
    <property type="entry name" value="HPPK"/>
    <property type="match status" value="1"/>
</dbReference>
<evidence type="ECO:0000256" key="2">
    <source>
        <dbReference type="ARBA" id="ARBA00005051"/>
    </source>
</evidence>
<dbReference type="Pfam" id="PF01288">
    <property type="entry name" value="HPPK"/>
    <property type="match status" value="1"/>
</dbReference>
<comment type="catalytic activity">
    <reaction evidence="1">
        <text>6-hydroxymethyl-7,8-dihydropterin + ATP = (7,8-dihydropterin-6-yl)methyl diphosphate + AMP + H(+)</text>
        <dbReference type="Rhea" id="RHEA:11412"/>
        <dbReference type="ChEBI" id="CHEBI:15378"/>
        <dbReference type="ChEBI" id="CHEBI:30616"/>
        <dbReference type="ChEBI" id="CHEBI:44841"/>
        <dbReference type="ChEBI" id="CHEBI:72950"/>
        <dbReference type="ChEBI" id="CHEBI:456215"/>
        <dbReference type="EC" id="2.7.6.3"/>
    </reaction>
</comment>
<keyword evidence="9" id="KW-0456">Lyase</keyword>
<sequence length="948" mass="101202">MSTAFGTGVSGPDGRSLDQVQLTGVSARGYHGVLPSERQAGQEFRADVVLYLDTRPAAAGDDLAQTVSYAEVAQDVHDVLAGEPADLVETVAERIAAVVLARPQVEAVDVRVHKPQAPIPVPFADVEVAIRRDRNHLPVVAAPASPAGAADAALGTGSAAEAYDQAPETSAEVRGYESAPQDVYPVNPPVDSWNDGDEHTRGGLESASFAAKPEEQDFEPVVRPAQDEPAQFEPTQFEPEPYQPEQTEQAQLRAEAFEPEPLVDRVPTPVAPVAEPEPAPVPELIAAEPLQVVPATWELPPEASAHSERHAELGQEPAFRPDEQFLPEQAFEPVQQYESVQGLDQRHDQPNGFEQQQYDQFAQQPEQAQHEQQYDQFPQPGQVEQAQRFERAQPGYEQPPQQFEQQLDPQQNQYDQLFEQGDMQTTQVAAAVPDSAVGQPEPYGQEAYQPDQYQAAQHQPDQYQPDQYQAEQRQPEQYQAEPRDRFDEVPAGYVDVVIAIGANLGDPQATMRSAVAELDRMSGLQITDVSPLARTAAVGGPEEQPDYLNAVLLARTTLSARGLLHLCQEVENVHGRVREEHWGPRTLDVDLITYGNLTDSAEDLEVPHPRAHERAFVLEPWSQIAPDAVLPGLGGGPVAQLAATAPDRAGIRWLALDWLTDPEPEQGGGTTASNHPAVPDDGAAPGQDAHASELPPALPPSLPPSGRPQALPGGPVVEVPGGGHPQGQHSGQVELDRQSQGGVPQQQEAYPGGTHPQGYSSGPVPGADGSAQVPQQTAQGSSPLPARGARPAGMPGNGSAVPPPEEALVPAPIAPRAVRDTAHEAPAHEPLPSASSQPKPVFAPVNPSRQQGGVFPPVNGGGPQEQGGPVFAPVSTPPNGVSDQVQNGQPNGHVNGQPNGQHDAYDNDHTVIRVPGFVGDQRTPPPSDGPIDSVPSWVPVRDERGRDA</sequence>
<dbReference type="PANTHER" id="PTHR43071">
    <property type="entry name" value="2-AMINO-4-HYDROXY-6-HYDROXYMETHYLDIHYDROPTERIDINE PYROPHOSPHOKINASE"/>
    <property type="match status" value="1"/>
</dbReference>
<dbReference type="InterPro" id="IPR000550">
    <property type="entry name" value="Hppk"/>
</dbReference>
<dbReference type="RefSeq" id="WP_377181956.1">
    <property type="nucleotide sequence ID" value="NZ_JBHUOG010000001.1"/>
</dbReference>